<gene>
    <name evidence="4" type="ORF">ABID16_001755</name>
</gene>
<evidence type="ECO:0000313" key="4">
    <source>
        <dbReference type="EMBL" id="MET3613426.1"/>
    </source>
</evidence>
<keyword evidence="3" id="KW-1133">Transmembrane helix</keyword>
<keyword evidence="3" id="KW-0812">Transmembrane</keyword>
<dbReference type="Proteomes" id="UP001549047">
    <property type="component" value="Unassembled WGS sequence"/>
</dbReference>
<dbReference type="PANTHER" id="PTHR34039:SF1">
    <property type="entry name" value="UPF0102 PROTEIN YRAN"/>
    <property type="match status" value="1"/>
</dbReference>
<dbReference type="HAMAP" id="MF_00048">
    <property type="entry name" value="UPF0102"/>
    <property type="match status" value="1"/>
</dbReference>
<comment type="caution">
    <text evidence="4">The sequence shown here is derived from an EMBL/GenBank/DDBJ whole genome shotgun (WGS) entry which is preliminary data.</text>
</comment>
<keyword evidence="5" id="KW-1185">Reference proteome</keyword>
<dbReference type="RefSeq" id="WP_354555966.1">
    <property type="nucleotide sequence ID" value="NZ_JBEPMB010000002.1"/>
</dbReference>
<keyword evidence="4" id="KW-0255">Endonuclease</keyword>
<comment type="similarity">
    <text evidence="1 2">Belongs to the UPF0102 family.</text>
</comment>
<proteinExistence type="inferred from homology"/>
<dbReference type="SUPFAM" id="SSF52980">
    <property type="entry name" value="Restriction endonuclease-like"/>
    <property type="match status" value="1"/>
</dbReference>
<dbReference type="EMBL" id="JBEPMB010000002">
    <property type="protein sequence ID" value="MET3613426.1"/>
    <property type="molecule type" value="Genomic_DNA"/>
</dbReference>
<dbReference type="InterPro" id="IPR003509">
    <property type="entry name" value="UPF0102_YraN-like"/>
</dbReference>
<evidence type="ECO:0000256" key="1">
    <source>
        <dbReference type="ARBA" id="ARBA00006738"/>
    </source>
</evidence>
<evidence type="ECO:0000313" key="5">
    <source>
        <dbReference type="Proteomes" id="UP001549047"/>
    </source>
</evidence>
<evidence type="ECO:0000256" key="3">
    <source>
        <dbReference type="SAM" id="Phobius"/>
    </source>
</evidence>
<accession>A0ABV2IYC2</accession>
<name>A0ABV2IYC2_9HYPH</name>
<organism evidence="4 5">
    <name type="scientific">Rhizobium aquaticum</name>
    <dbReference type="NCBI Taxonomy" id="1549636"/>
    <lineage>
        <taxon>Bacteria</taxon>
        <taxon>Pseudomonadati</taxon>
        <taxon>Pseudomonadota</taxon>
        <taxon>Alphaproteobacteria</taxon>
        <taxon>Hyphomicrobiales</taxon>
        <taxon>Rhizobiaceae</taxon>
        <taxon>Rhizobium/Agrobacterium group</taxon>
        <taxon>Rhizobium</taxon>
    </lineage>
</organism>
<sequence length="121" mass="13729">MASGPQDKKLAAYRRGFFAEYIAALYLLLKGYHIAAMRYRSRGGEVDIVARKGDLAVFVEVKARRHVDEAISAVGFTAQRRIEAASLHWLAKQKDAAKLSRRYDIVAILPWRLPVHFPDVF</sequence>
<dbReference type="NCBIfam" id="NF009151">
    <property type="entry name" value="PRK12497.1-5"/>
    <property type="match status" value="1"/>
</dbReference>
<reference evidence="4 5" key="1">
    <citation type="submission" date="2024-06" db="EMBL/GenBank/DDBJ databases">
        <title>Genomic Encyclopedia of Type Strains, Phase IV (KMG-IV): sequencing the most valuable type-strain genomes for metagenomic binning, comparative biology and taxonomic classification.</title>
        <authorList>
            <person name="Goeker M."/>
        </authorList>
    </citation>
    <scope>NUCLEOTIDE SEQUENCE [LARGE SCALE GENOMIC DNA]</scope>
    <source>
        <strain evidence="4 5">DSM 29780</strain>
    </source>
</reference>
<keyword evidence="4" id="KW-0378">Hydrolase</keyword>
<dbReference type="PANTHER" id="PTHR34039">
    <property type="entry name" value="UPF0102 PROTEIN YRAN"/>
    <property type="match status" value="1"/>
</dbReference>
<evidence type="ECO:0000256" key="2">
    <source>
        <dbReference type="HAMAP-Rule" id="MF_00048"/>
    </source>
</evidence>
<dbReference type="GO" id="GO:0004519">
    <property type="term" value="F:endonuclease activity"/>
    <property type="evidence" value="ECO:0007669"/>
    <property type="project" value="UniProtKB-KW"/>
</dbReference>
<keyword evidence="4" id="KW-0540">Nuclease</keyword>
<feature type="transmembrane region" description="Helical" evidence="3">
    <location>
        <begin position="12"/>
        <end position="32"/>
    </location>
</feature>
<protein>
    <recommendedName>
        <fullName evidence="2">UPF0102 protein ABID16_001755</fullName>
    </recommendedName>
</protein>
<keyword evidence="3" id="KW-0472">Membrane</keyword>
<dbReference type="InterPro" id="IPR011856">
    <property type="entry name" value="tRNA_endonuc-like_dom_sf"/>
</dbReference>
<dbReference type="Gene3D" id="3.40.1350.10">
    <property type="match status" value="1"/>
</dbReference>
<dbReference type="Pfam" id="PF02021">
    <property type="entry name" value="UPF0102"/>
    <property type="match status" value="1"/>
</dbReference>
<dbReference type="InterPro" id="IPR011335">
    <property type="entry name" value="Restrct_endonuc-II-like"/>
</dbReference>